<accession>A0ABS8YNN6</accession>
<reference evidence="1 2" key="1">
    <citation type="submission" date="2021-11" db="EMBL/GenBank/DDBJ databases">
        <title>Draft genome sequence of Paenibacillus profundus YoMME, a new Gram-positive bacteria with exoelectrogenic properties.</title>
        <authorList>
            <person name="Hubenova Y."/>
            <person name="Hubenova E."/>
            <person name="Manasiev Y."/>
            <person name="Peykov S."/>
            <person name="Mitov M."/>
        </authorList>
    </citation>
    <scope>NUCLEOTIDE SEQUENCE [LARGE SCALE GENOMIC DNA]</scope>
    <source>
        <strain evidence="1 2">YoMME</strain>
    </source>
</reference>
<dbReference type="Gene3D" id="3.90.1150.10">
    <property type="entry name" value="Aspartate Aminotransferase, domain 1"/>
    <property type="match status" value="1"/>
</dbReference>
<protein>
    <recommendedName>
        <fullName evidence="3">Aminotransferase class I/classII domain-containing protein</fullName>
    </recommendedName>
</protein>
<dbReference type="SUPFAM" id="SSF53383">
    <property type="entry name" value="PLP-dependent transferases"/>
    <property type="match status" value="1"/>
</dbReference>
<comment type="caution">
    <text evidence="1">The sequence shown here is derived from an EMBL/GenBank/DDBJ whole genome shotgun (WGS) entry which is preliminary data.</text>
</comment>
<organism evidence="1 2">
    <name type="scientific">Paenibacillus profundus</name>
    <dbReference type="NCBI Taxonomy" id="1173085"/>
    <lineage>
        <taxon>Bacteria</taxon>
        <taxon>Bacillati</taxon>
        <taxon>Bacillota</taxon>
        <taxon>Bacilli</taxon>
        <taxon>Bacillales</taxon>
        <taxon>Paenibacillaceae</taxon>
        <taxon>Paenibacillus</taxon>
    </lineage>
</organism>
<proteinExistence type="predicted"/>
<sequence length="123" mass="13847">MQMALHLMEPWLIENQYTKYNLGESGVEELSLGEILELTPGANAIVPFPAFQTLYQSFPFLKDKTISSQHFAEKLVASTEISVLPGKVFGRPGHFRVGFGLHPDKFRSAMVLMSEFIASRAWE</sequence>
<dbReference type="PANTHER" id="PTHR43510:SF1">
    <property type="entry name" value="AMINOTRANSFERASE FUNCTION, HYPOTHETICAL (EUROFUNG)"/>
    <property type="match status" value="1"/>
</dbReference>
<dbReference type="PANTHER" id="PTHR43510">
    <property type="entry name" value="AMINOTRANSFERASE FUNCTION, HYPOTHETICAL (EUROFUNG)"/>
    <property type="match status" value="1"/>
</dbReference>
<dbReference type="RefSeq" id="WP_233699374.1">
    <property type="nucleotide sequence ID" value="NZ_JAJNBZ010000051.1"/>
</dbReference>
<gene>
    <name evidence="1" type="ORF">LQV63_29770</name>
</gene>
<dbReference type="EMBL" id="JAJNBZ010000051">
    <property type="protein sequence ID" value="MCE5173433.1"/>
    <property type="molecule type" value="Genomic_DNA"/>
</dbReference>
<dbReference type="InterPro" id="IPR015424">
    <property type="entry name" value="PyrdxlP-dep_Trfase"/>
</dbReference>
<name>A0ABS8YNN6_9BACL</name>
<keyword evidence="2" id="KW-1185">Reference proteome</keyword>
<dbReference type="InterPro" id="IPR015422">
    <property type="entry name" value="PyrdxlP-dep_Trfase_small"/>
</dbReference>
<evidence type="ECO:0000313" key="1">
    <source>
        <dbReference type="EMBL" id="MCE5173433.1"/>
    </source>
</evidence>
<evidence type="ECO:0000313" key="2">
    <source>
        <dbReference type="Proteomes" id="UP001199916"/>
    </source>
</evidence>
<dbReference type="Proteomes" id="UP001199916">
    <property type="component" value="Unassembled WGS sequence"/>
</dbReference>
<evidence type="ECO:0008006" key="3">
    <source>
        <dbReference type="Google" id="ProtNLM"/>
    </source>
</evidence>